<feature type="transmembrane region" description="Helical" evidence="9">
    <location>
        <begin position="297"/>
        <end position="314"/>
    </location>
</feature>
<evidence type="ECO:0000256" key="7">
    <source>
        <dbReference type="ARBA" id="ARBA00023136"/>
    </source>
</evidence>
<evidence type="ECO:0000256" key="6">
    <source>
        <dbReference type="ARBA" id="ARBA00022989"/>
    </source>
</evidence>
<comment type="subcellular location">
    <subcellularLocation>
        <location evidence="1">Membrane</location>
        <topology evidence="1">Multi-pass membrane protein</topology>
    </subcellularLocation>
</comment>
<evidence type="ECO:0000256" key="1">
    <source>
        <dbReference type="ARBA" id="ARBA00004141"/>
    </source>
</evidence>
<feature type="transmembrane region" description="Helical" evidence="9">
    <location>
        <begin position="82"/>
        <end position="107"/>
    </location>
</feature>
<organism evidence="10 11">
    <name type="scientific">Xylocopa violacea</name>
    <name type="common">Violet carpenter bee</name>
    <name type="synonym">Apis violacea</name>
    <dbReference type="NCBI Taxonomy" id="135666"/>
    <lineage>
        <taxon>Eukaryota</taxon>
        <taxon>Metazoa</taxon>
        <taxon>Ecdysozoa</taxon>
        <taxon>Arthropoda</taxon>
        <taxon>Hexapoda</taxon>
        <taxon>Insecta</taxon>
        <taxon>Pterygota</taxon>
        <taxon>Neoptera</taxon>
        <taxon>Endopterygota</taxon>
        <taxon>Hymenoptera</taxon>
        <taxon>Apocrita</taxon>
        <taxon>Aculeata</taxon>
        <taxon>Apoidea</taxon>
        <taxon>Anthophila</taxon>
        <taxon>Apidae</taxon>
        <taxon>Xylocopa</taxon>
        <taxon>Xylocopa</taxon>
    </lineage>
</organism>
<dbReference type="PROSITE" id="PS50267">
    <property type="entry name" value="NA_NEUROTRAN_SYMP_3"/>
    <property type="match status" value="1"/>
</dbReference>
<evidence type="ECO:0000256" key="5">
    <source>
        <dbReference type="ARBA" id="ARBA00022847"/>
    </source>
</evidence>
<keyword evidence="3" id="KW-0813">Transport</keyword>
<dbReference type="PRINTS" id="PR00176">
    <property type="entry name" value="NANEUSMPORT"/>
</dbReference>
<keyword evidence="4 9" id="KW-0812">Transmembrane</keyword>
<evidence type="ECO:0000256" key="4">
    <source>
        <dbReference type="ARBA" id="ARBA00022692"/>
    </source>
</evidence>
<reference evidence="10 11" key="1">
    <citation type="submission" date="2024-08" db="EMBL/GenBank/DDBJ databases">
        <authorList>
            <person name="Will J Nash"/>
            <person name="Angela Man"/>
            <person name="Seanna McTaggart"/>
            <person name="Kendall Baker"/>
            <person name="Tom Barker"/>
            <person name="Leah Catchpole"/>
            <person name="Alex Durrant"/>
            <person name="Karim Gharbi"/>
            <person name="Naomi Irish"/>
            <person name="Gemy Kaithakottil"/>
            <person name="Debby Ku"/>
            <person name="Aaliyah Providence"/>
            <person name="Felix Shaw"/>
            <person name="David Swarbreck"/>
            <person name="Chris Watkins"/>
            <person name="Ann M. McCartney"/>
            <person name="Giulio Formenti"/>
            <person name="Alice Mouton"/>
            <person name="Noel Vella"/>
            <person name="Bjorn M von Reumont"/>
            <person name="Adriana Vella"/>
            <person name="Wilfried Haerty"/>
        </authorList>
    </citation>
    <scope>NUCLEOTIDE SEQUENCE [LARGE SCALE GENOMIC DNA]</scope>
</reference>
<sequence>MCGVEDEASRDTVSIANVPLILRRRGHDEVRGEDVEGAFLIPFVLMLITMGLPIFFLELAIGQYSGLGPNKAFGRMAPALHGLGYSTLVVISLVMVYYMVIVAWTLFYTFVSFMPKLSWAYCDNDFNTNDCYSALQEMGCQTDDPGTIFYNRSCVKAKDFCQRLGYRDGNVTYCFDDDRVRPLRQLYTRILSSEEYFNEYVLGLRGATWEHFGGIRWELLGCLTLAWIICCLCLMRGVQSIGKVVYFTALFPYVMLTALLIRGVTLDGAGDGSLWFITPKWLTLQSAGVWADAASQVFYSLGIGCGSLITLSSYSNFNNNCHRDAIFVTFANLATSIFAGFVIFSIMGFLARQMGVSIDEVITSGAGLAFIAYPEAVARMPLPNVWAVLFFVMLFILGLGSQVVFVYQICTYEMPRYGEYIFPSWANAIGILIGLSTLAPMPVFFVRQLWKGPRDRSLFRPKKSWGPAVEKNASNDTSSTASIKIPQPLEDKSQEDFI</sequence>
<dbReference type="SUPFAM" id="SSF161070">
    <property type="entry name" value="SNF-like"/>
    <property type="match status" value="1"/>
</dbReference>
<feature type="transmembrane region" description="Helical" evidence="9">
    <location>
        <begin position="326"/>
        <end position="350"/>
    </location>
</feature>
<feature type="transmembrane region" description="Helical" evidence="9">
    <location>
        <begin position="39"/>
        <end position="61"/>
    </location>
</feature>
<evidence type="ECO:0000313" key="10">
    <source>
        <dbReference type="EMBL" id="CAL7937511.1"/>
    </source>
</evidence>
<feature type="transmembrane region" description="Helical" evidence="9">
    <location>
        <begin position="244"/>
        <end position="265"/>
    </location>
</feature>
<evidence type="ECO:0000256" key="3">
    <source>
        <dbReference type="ARBA" id="ARBA00022448"/>
    </source>
</evidence>
<dbReference type="InterPro" id="IPR037272">
    <property type="entry name" value="SNS_sf"/>
</dbReference>
<dbReference type="Pfam" id="PF00209">
    <property type="entry name" value="SNF"/>
    <property type="match status" value="2"/>
</dbReference>
<accession>A0ABP1N944</accession>
<keyword evidence="11" id="KW-1185">Reference proteome</keyword>
<comment type="caution">
    <text evidence="10">The sequence shown here is derived from an EMBL/GenBank/DDBJ whole genome shotgun (WGS) entry which is preliminary data.</text>
</comment>
<dbReference type="PANTHER" id="PTHR11616">
    <property type="entry name" value="SODIUM/CHLORIDE DEPENDENT TRANSPORTER"/>
    <property type="match status" value="1"/>
</dbReference>
<keyword evidence="5" id="KW-0769">Symport</keyword>
<proteinExistence type="inferred from homology"/>
<feature type="transmembrane region" description="Helical" evidence="9">
    <location>
        <begin position="425"/>
        <end position="446"/>
    </location>
</feature>
<evidence type="ECO:0000256" key="2">
    <source>
        <dbReference type="ARBA" id="ARBA00006459"/>
    </source>
</evidence>
<dbReference type="PANTHER" id="PTHR11616:SF236">
    <property type="entry name" value="TRANSPORTER"/>
    <property type="match status" value="1"/>
</dbReference>
<feature type="region of interest" description="Disordered" evidence="8">
    <location>
        <begin position="460"/>
        <end position="498"/>
    </location>
</feature>
<feature type="transmembrane region" description="Helical" evidence="9">
    <location>
        <begin position="215"/>
        <end position="235"/>
    </location>
</feature>
<evidence type="ECO:0000313" key="11">
    <source>
        <dbReference type="Proteomes" id="UP001642520"/>
    </source>
</evidence>
<keyword evidence="6 9" id="KW-1133">Transmembrane helix</keyword>
<feature type="transmembrane region" description="Helical" evidence="9">
    <location>
        <begin position="385"/>
        <end position="405"/>
    </location>
</feature>
<evidence type="ECO:0000256" key="8">
    <source>
        <dbReference type="SAM" id="MobiDB-lite"/>
    </source>
</evidence>
<protein>
    <submittedName>
        <fullName evidence="10">Uncharacterized protein</fullName>
    </submittedName>
</protein>
<keyword evidence="7 9" id="KW-0472">Membrane</keyword>
<name>A0ABP1N944_XYLVO</name>
<feature type="compositionally biased region" description="Polar residues" evidence="8">
    <location>
        <begin position="472"/>
        <end position="482"/>
    </location>
</feature>
<dbReference type="Proteomes" id="UP001642520">
    <property type="component" value="Unassembled WGS sequence"/>
</dbReference>
<dbReference type="EMBL" id="CAXAJV020001288">
    <property type="protein sequence ID" value="CAL7937511.1"/>
    <property type="molecule type" value="Genomic_DNA"/>
</dbReference>
<feature type="compositionally biased region" description="Basic and acidic residues" evidence="8">
    <location>
        <begin position="489"/>
        <end position="498"/>
    </location>
</feature>
<gene>
    <name evidence="10" type="ORF">XYLVIOL_LOCUS2752</name>
</gene>
<dbReference type="InterPro" id="IPR000175">
    <property type="entry name" value="Na/ntran_symport"/>
</dbReference>
<evidence type="ECO:0000256" key="9">
    <source>
        <dbReference type="SAM" id="Phobius"/>
    </source>
</evidence>
<comment type="similarity">
    <text evidence="2">Belongs to the sodium:neurotransmitter symporter (SNF) (TC 2.A.22) family.</text>
</comment>